<dbReference type="AlphaFoldDB" id="A0A1G7LAC1"/>
<keyword evidence="2" id="KW-1185">Reference proteome</keyword>
<dbReference type="EMBL" id="FNCE01000001">
    <property type="protein sequence ID" value="SDF46326.1"/>
    <property type="molecule type" value="Genomic_DNA"/>
</dbReference>
<proteinExistence type="predicted"/>
<evidence type="ECO:0000313" key="2">
    <source>
        <dbReference type="Proteomes" id="UP000199415"/>
    </source>
</evidence>
<protein>
    <submittedName>
        <fullName evidence="1">Uncharacterized protein</fullName>
    </submittedName>
</protein>
<evidence type="ECO:0000313" key="1">
    <source>
        <dbReference type="EMBL" id="SDF46326.1"/>
    </source>
</evidence>
<dbReference type="Proteomes" id="UP000199415">
    <property type="component" value="Unassembled WGS sequence"/>
</dbReference>
<reference evidence="1 2" key="1">
    <citation type="submission" date="2016-10" db="EMBL/GenBank/DDBJ databases">
        <authorList>
            <person name="de Groot N.N."/>
        </authorList>
    </citation>
    <scope>NUCLEOTIDE SEQUENCE [LARGE SCALE GENOMIC DNA]</scope>
    <source>
        <strain evidence="1 2">DSM 25584</strain>
    </source>
</reference>
<sequence length="32" mass="3370">MGTADRAGTRYGPSMRTRFAAGAVCPAPTSRR</sequence>
<accession>A0A1G7LAC1</accession>
<name>A0A1G7LAC1_9PROT</name>
<gene>
    <name evidence="1" type="ORF">SAMN05216241_101174</name>
</gene>
<organism evidence="1 2">
    <name type="scientific">Limimonas halophila</name>
    <dbReference type="NCBI Taxonomy" id="1082479"/>
    <lineage>
        <taxon>Bacteria</taxon>
        <taxon>Pseudomonadati</taxon>
        <taxon>Pseudomonadota</taxon>
        <taxon>Alphaproteobacteria</taxon>
        <taxon>Rhodospirillales</taxon>
        <taxon>Rhodovibrionaceae</taxon>
        <taxon>Limimonas</taxon>
    </lineage>
</organism>